<keyword evidence="4" id="KW-1185">Reference proteome</keyword>
<dbReference type="InterPro" id="IPR003675">
    <property type="entry name" value="Rce1/LyrA-like_dom"/>
</dbReference>
<feature type="transmembrane region" description="Helical" evidence="1">
    <location>
        <begin position="165"/>
        <end position="181"/>
    </location>
</feature>
<dbReference type="GO" id="GO:0004175">
    <property type="term" value="F:endopeptidase activity"/>
    <property type="evidence" value="ECO:0007669"/>
    <property type="project" value="UniProtKB-ARBA"/>
</dbReference>
<dbReference type="Proteomes" id="UP000185469">
    <property type="component" value="Chromosome"/>
</dbReference>
<keyword evidence="1" id="KW-1133">Transmembrane helix</keyword>
<dbReference type="KEGG" id="csph:CSPHI_02270"/>
<evidence type="ECO:0000259" key="2">
    <source>
        <dbReference type="Pfam" id="PF02517"/>
    </source>
</evidence>
<feature type="transmembrane region" description="Helical" evidence="1">
    <location>
        <begin position="211"/>
        <end position="229"/>
    </location>
</feature>
<keyword evidence="1" id="KW-0472">Membrane</keyword>
<dbReference type="PANTHER" id="PTHR36435:SF1">
    <property type="entry name" value="CAAX AMINO TERMINAL PROTEASE FAMILY PROTEIN"/>
    <property type="match status" value="1"/>
</dbReference>
<evidence type="ECO:0000313" key="3">
    <source>
        <dbReference type="EMBL" id="APT90089.1"/>
    </source>
</evidence>
<dbReference type="Pfam" id="PF02517">
    <property type="entry name" value="Rce1-like"/>
    <property type="match status" value="1"/>
</dbReference>
<feature type="transmembrane region" description="Helical" evidence="1">
    <location>
        <begin position="47"/>
        <end position="65"/>
    </location>
</feature>
<name>A0A1L7CW48_9CORY</name>
<reference evidence="3 4" key="1">
    <citation type="submission" date="2014-08" db="EMBL/GenBank/DDBJ databases">
        <title>Complete genome sequence of Corynebacterium sphenisci CECT 5990(T) (=DSM 44792(T)), isolated from healthy wild penguins.</title>
        <authorList>
            <person name="Ruckert C."/>
            <person name="Albersmeier A."/>
            <person name="Winkler A."/>
            <person name="Kalinowski J."/>
        </authorList>
    </citation>
    <scope>NUCLEOTIDE SEQUENCE [LARGE SCALE GENOMIC DNA]</scope>
    <source>
        <strain evidence="3 4">DSM 44792</strain>
    </source>
</reference>
<organism evidence="3 4">
    <name type="scientific">Corynebacterium sphenisci DSM 44792</name>
    <dbReference type="NCBI Taxonomy" id="1437874"/>
    <lineage>
        <taxon>Bacteria</taxon>
        <taxon>Bacillati</taxon>
        <taxon>Actinomycetota</taxon>
        <taxon>Actinomycetes</taxon>
        <taxon>Mycobacteriales</taxon>
        <taxon>Corynebacteriaceae</taxon>
        <taxon>Corynebacterium</taxon>
    </lineage>
</organism>
<feature type="transmembrane region" description="Helical" evidence="1">
    <location>
        <begin position="20"/>
        <end position="41"/>
    </location>
</feature>
<feature type="domain" description="CAAX prenyl protease 2/Lysostaphin resistance protein A-like" evidence="2">
    <location>
        <begin position="133"/>
        <end position="221"/>
    </location>
</feature>
<feature type="transmembrane region" description="Helical" evidence="1">
    <location>
        <begin position="132"/>
        <end position="153"/>
    </location>
</feature>
<proteinExistence type="predicted"/>
<protein>
    <recommendedName>
        <fullName evidence="2">CAAX prenyl protease 2/Lysostaphin resistance protein A-like domain-containing protein</fullName>
    </recommendedName>
</protein>
<dbReference type="InterPro" id="IPR052710">
    <property type="entry name" value="CAAX_protease"/>
</dbReference>
<gene>
    <name evidence="3" type="ORF">CSPHI_02270</name>
</gene>
<dbReference type="GO" id="GO:0080120">
    <property type="term" value="P:CAAX-box protein maturation"/>
    <property type="evidence" value="ECO:0007669"/>
    <property type="project" value="UniProtKB-ARBA"/>
</dbReference>
<keyword evidence="1" id="KW-0812">Transmembrane</keyword>
<dbReference type="EMBL" id="CP009248">
    <property type="protein sequence ID" value="APT90089.1"/>
    <property type="molecule type" value="Genomic_DNA"/>
</dbReference>
<dbReference type="RefSeq" id="WP_075691310.1">
    <property type="nucleotide sequence ID" value="NZ_CP009248.1"/>
</dbReference>
<sequence length="230" mass="23863">MFAPPEQPTFARPVRGGDVAAGLVAFLAAGAAMVGLGLLLVHAGAGAWLVPAGGALQVLLVWLALRLRGFTAADLGFTAPRRPWRLLWQVPLAWVAMMLVAAPLAQALLGPRPPGPAEADAEAVRTAVGEPAALVSLVLLMTLVIPALEEIVFRRLLYGWLERRWGVGVAVAASAAVFGAAHVLPEAVLIIGALGVATAVLARVQRSLWAPLALHMFNNTIVVAAILALG</sequence>
<evidence type="ECO:0000256" key="1">
    <source>
        <dbReference type="SAM" id="Phobius"/>
    </source>
</evidence>
<dbReference type="AlphaFoldDB" id="A0A1L7CW48"/>
<dbReference type="PANTHER" id="PTHR36435">
    <property type="entry name" value="SLR1288 PROTEIN"/>
    <property type="match status" value="1"/>
</dbReference>
<feature type="transmembrane region" description="Helical" evidence="1">
    <location>
        <begin position="86"/>
        <end position="109"/>
    </location>
</feature>
<dbReference type="OrthoDB" id="4948798at2"/>
<evidence type="ECO:0000313" key="4">
    <source>
        <dbReference type="Proteomes" id="UP000185469"/>
    </source>
</evidence>
<accession>A0A1L7CW48</accession>